<dbReference type="Proteomes" id="UP000095038">
    <property type="component" value="Unassembled WGS sequence"/>
</dbReference>
<name>A0A1D2VQW4_9ASCO</name>
<dbReference type="InterPro" id="IPR020843">
    <property type="entry name" value="ER"/>
</dbReference>
<sequence>MSLPNSLYRAVILDRNRKLNVEIANIPIHDDNQLLIRVVAAALNPTDWKHVKLGWGPNNAVAGSDCSGVVVKVGENLKDIYRVGDQVSSTLHGLSRDTPDNGAFADYCVVDPEFTIKYKQTLSLLSKSSDCVGDIDTFEAAASITLSLVTVGQSLFHFLKGSFEEKTLKDDEYYLVWGGATSFGQIAIQFAKHVFQWNVVAVASKKNEALLKELGADIVIDYHDADAVEQIKAKTNDKVIIATDAIANSHTIQFTHDATSNDETVERIIIDNLNLLGEEKIKNLKKNVQVTKTLMYPLNGKPVQLTEDILIESDASSVEDNKIFMKFAQDYINQGKLKHGPLKLLPKGLGSVSEGLDLLQEKKISCQKLVLKISDTVP</sequence>
<dbReference type="SUPFAM" id="SSF51735">
    <property type="entry name" value="NAD(P)-binding Rossmann-fold domains"/>
    <property type="match status" value="1"/>
</dbReference>
<dbReference type="Pfam" id="PF00107">
    <property type="entry name" value="ADH_zinc_N"/>
    <property type="match status" value="1"/>
</dbReference>
<dbReference type="SMART" id="SM00829">
    <property type="entry name" value="PKS_ER"/>
    <property type="match status" value="1"/>
</dbReference>
<evidence type="ECO:0000313" key="3">
    <source>
        <dbReference type="Proteomes" id="UP000095038"/>
    </source>
</evidence>
<dbReference type="InterPro" id="IPR036291">
    <property type="entry name" value="NAD(P)-bd_dom_sf"/>
</dbReference>
<dbReference type="CDD" id="cd08249">
    <property type="entry name" value="enoyl_reductase_like"/>
    <property type="match status" value="1"/>
</dbReference>
<dbReference type="PANTHER" id="PTHR45348">
    <property type="entry name" value="HYPOTHETICAL OXIDOREDUCTASE (EUROFUNG)"/>
    <property type="match status" value="1"/>
</dbReference>
<feature type="domain" description="Enoyl reductase (ER)" evidence="1">
    <location>
        <begin position="14"/>
        <end position="371"/>
    </location>
</feature>
<dbReference type="GeneID" id="30963721"/>
<dbReference type="EMBL" id="KV454475">
    <property type="protein sequence ID" value="ODV63955.1"/>
    <property type="molecule type" value="Genomic_DNA"/>
</dbReference>
<organism evidence="2 3">
    <name type="scientific">Ascoidea rubescens DSM 1968</name>
    <dbReference type="NCBI Taxonomy" id="1344418"/>
    <lineage>
        <taxon>Eukaryota</taxon>
        <taxon>Fungi</taxon>
        <taxon>Dikarya</taxon>
        <taxon>Ascomycota</taxon>
        <taxon>Saccharomycotina</taxon>
        <taxon>Saccharomycetes</taxon>
        <taxon>Ascoideaceae</taxon>
        <taxon>Ascoidea</taxon>
    </lineage>
</organism>
<gene>
    <name evidence="2" type="ORF">ASCRUDRAFT_28991</name>
</gene>
<accession>A0A1D2VQW4</accession>
<reference evidence="3" key="1">
    <citation type="submission" date="2016-05" db="EMBL/GenBank/DDBJ databases">
        <title>Comparative genomics of biotechnologically important yeasts.</title>
        <authorList>
            <consortium name="DOE Joint Genome Institute"/>
            <person name="Riley R."/>
            <person name="Haridas S."/>
            <person name="Wolfe K.H."/>
            <person name="Lopes M.R."/>
            <person name="Hittinger C.T."/>
            <person name="Goker M."/>
            <person name="Salamov A."/>
            <person name="Wisecaver J."/>
            <person name="Long T.M."/>
            <person name="Aerts A.L."/>
            <person name="Barry K."/>
            <person name="Choi C."/>
            <person name="Clum A."/>
            <person name="Coughlan A.Y."/>
            <person name="Deshpande S."/>
            <person name="Douglass A.P."/>
            <person name="Hanson S.J."/>
            <person name="Klenk H.-P."/>
            <person name="Labutti K."/>
            <person name="Lapidus A."/>
            <person name="Lindquist E."/>
            <person name="Lipzen A."/>
            <person name="Meier-Kolthoff J.P."/>
            <person name="Ohm R.A."/>
            <person name="Otillar R.P."/>
            <person name="Pangilinan J."/>
            <person name="Peng Y."/>
            <person name="Rokas A."/>
            <person name="Rosa C.A."/>
            <person name="Scheuner C."/>
            <person name="Sibirny A.A."/>
            <person name="Slot J.C."/>
            <person name="Stielow J.B."/>
            <person name="Sun H."/>
            <person name="Kurtzman C.P."/>
            <person name="Blackwell M."/>
            <person name="Grigoriev I.V."/>
            <person name="Jeffries T.W."/>
        </authorList>
    </citation>
    <scope>NUCLEOTIDE SEQUENCE [LARGE SCALE GENOMIC DNA]</scope>
    <source>
        <strain evidence="3">DSM 1968</strain>
    </source>
</reference>
<dbReference type="Gene3D" id="3.90.180.10">
    <property type="entry name" value="Medium-chain alcohol dehydrogenases, catalytic domain"/>
    <property type="match status" value="1"/>
</dbReference>
<dbReference type="SUPFAM" id="SSF50129">
    <property type="entry name" value="GroES-like"/>
    <property type="match status" value="1"/>
</dbReference>
<dbReference type="RefSeq" id="XP_020050262.1">
    <property type="nucleotide sequence ID" value="XM_020190085.1"/>
</dbReference>
<dbReference type="PANTHER" id="PTHR45348:SF2">
    <property type="entry name" value="ZINC-TYPE ALCOHOL DEHYDROGENASE-LIKE PROTEIN C2E1P3.01"/>
    <property type="match status" value="1"/>
</dbReference>
<dbReference type="GO" id="GO:0016651">
    <property type="term" value="F:oxidoreductase activity, acting on NAD(P)H"/>
    <property type="evidence" value="ECO:0007669"/>
    <property type="project" value="InterPro"/>
</dbReference>
<dbReference type="InterPro" id="IPR011032">
    <property type="entry name" value="GroES-like_sf"/>
</dbReference>
<dbReference type="InterPro" id="IPR013149">
    <property type="entry name" value="ADH-like_C"/>
</dbReference>
<dbReference type="InterPro" id="IPR047122">
    <property type="entry name" value="Trans-enoyl_RdTase-like"/>
</dbReference>
<dbReference type="InParanoid" id="A0A1D2VQW4"/>
<dbReference type="AlphaFoldDB" id="A0A1D2VQW4"/>
<dbReference type="InterPro" id="IPR013154">
    <property type="entry name" value="ADH-like_N"/>
</dbReference>
<evidence type="ECO:0000313" key="2">
    <source>
        <dbReference type="EMBL" id="ODV63955.1"/>
    </source>
</evidence>
<dbReference type="STRING" id="1344418.A0A1D2VQW4"/>
<proteinExistence type="predicted"/>
<protein>
    <submittedName>
        <fullName evidence="2">GroES-like protein</fullName>
    </submittedName>
</protein>
<dbReference type="OrthoDB" id="9992527at2759"/>
<dbReference type="Gene3D" id="3.40.50.720">
    <property type="entry name" value="NAD(P)-binding Rossmann-like Domain"/>
    <property type="match status" value="1"/>
</dbReference>
<evidence type="ECO:0000259" key="1">
    <source>
        <dbReference type="SMART" id="SM00829"/>
    </source>
</evidence>
<keyword evidence="3" id="KW-1185">Reference proteome</keyword>
<dbReference type="Pfam" id="PF08240">
    <property type="entry name" value="ADH_N"/>
    <property type="match status" value="1"/>
</dbReference>